<dbReference type="Gene3D" id="1.20.1060.20">
    <property type="match status" value="1"/>
</dbReference>
<evidence type="ECO:0000313" key="7">
    <source>
        <dbReference type="Proteomes" id="UP001212841"/>
    </source>
</evidence>
<dbReference type="SUPFAM" id="SSF75553">
    <property type="entry name" value="Smc hinge domain"/>
    <property type="match status" value="1"/>
</dbReference>
<dbReference type="InterPro" id="IPR036277">
    <property type="entry name" value="SMC_hinge_sf"/>
</dbReference>
<comment type="subcellular location">
    <subcellularLocation>
        <location evidence="2">Nucleus</location>
    </subcellularLocation>
</comment>
<keyword evidence="2" id="KW-0539">Nucleus</keyword>
<dbReference type="Pfam" id="PF02463">
    <property type="entry name" value="SMC_N"/>
    <property type="match status" value="1"/>
</dbReference>
<keyword evidence="1 3" id="KW-0175">Coiled coil</keyword>
<name>A0AAD5SII8_9FUNG</name>
<dbReference type="GO" id="GO:0005694">
    <property type="term" value="C:chromosome"/>
    <property type="evidence" value="ECO:0007669"/>
    <property type="project" value="InterPro"/>
</dbReference>
<dbReference type="GO" id="GO:0051276">
    <property type="term" value="P:chromosome organization"/>
    <property type="evidence" value="ECO:0007669"/>
    <property type="project" value="InterPro"/>
</dbReference>
<evidence type="ECO:0000256" key="4">
    <source>
        <dbReference type="SAM" id="MobiDB-lite"/>
    </source>
</evidence>
<dbReference type="InterPro" id="IPR010935">
    <property type="entry name" value="SMC_hinge"/>
</dbReference>
<dbReference type="Gene3D" id="3.30.70.1620">
    <property type="match status" value="1"/>
</dbReference>
<feature type="coiled-coil region" evidence="3">
    <location>
        <begin position="919"/>
        <end position="967"/>
    </location>
</feature>
<feature type="region of interest" description="Disordered" evidence="4">
    <location>
        <begin position="994"/>
        <end position="1047"/>
    </location>
</feature>
<dbReference type="PANTHER" id="PTHR43977">
    <property type="entry name" value="STRUCTURAL MAINTENANCE OF CHROMOSOMES PROTEIN 3"/>
    <property type="match status" value="1"/>
</dbReference>
<feature type="coiled-coil region" evidence="3">
    <location>
        <begin position="688"/>
        <end position="766"/>
    </location>
</feature>
<feature type="compositionally biased region" description="Basic residues" evidence="4">
    <location>
        <begin position="1026"/>
        <end position="1043"/>
    </location>
</feature>
<dbReference type="SMART" id="SM00968">
    <property type="entry name" value="SMC_hinge"/>
    <property type="match status" value="1"/>
</dbReference>
<dbReference type="AlphaFoldDB" id="A0AAD5SII8"/>
<feature type="coiled-coil region" evidence="3">
    <location>
        <begin position="131"/>
        <end position="448"/>
    </location>
</feature>
<organism evidence="6 7">
    <name type="scientific">Rhizophlyctis rosea</name>
    <dbReference type="NCBI Taxonomy" id="64517"/>
    <lineage>
        <taxon>Eukaryota</taxon>
        <taxon>Fungi</taxon>
        <taxon>Fungi incertae sedis</taxon>
        <taxon>Chytridiomycota</taxon>
        <taxon>Chytridiomycota incertae sedis</taxon>
        <taxon>Chytridiomycetes</taxon>
        <taxon>Rhizophlyctidales</taxon>
        <taxon>Rhizophlyctidaceae</taxon>
        <taxon>Rhizophlyctis</taxon>
    </lineage>
</organism>
<gene>
    <name evidence="6" type="primary">SMC3</name>
    <name evidence="6" type="ORF">HK097_002938</name>
</gene>
<dbReference type="EMBL" id="JADGJD010000167">
    <property type="protein sequence ID" value="KAJ3053970.1"/>
    <property type="molecule type" value="Genomic_DNA"/>
</dbReference>
<dbReference type="Proteomes" id="UP001212841">
    <property type="component" value="Unassembled WGS sequence"/>
</dbReference>
<sequence length="1178" mass="136130">MDKEVRQSLLHEGSGQATISAYVEIIFDNSDQRFPTSKDEVVLRRTIGLKKDDYSLDKKSVTKTEVIALLGSAGFSTSNPYYIVPQGKITKLTNADNAERLRVLKEVAGIELYENRRHDSLKIIQDTNSKREKIDEMLETIYERLDELEEEKKELKQFQEQDRKRRCLAYALHSREQKEANDGLERLEETRLGHVDTSNALQQQFNDREKIITQIEKEVRDYRQREELLNLERTQMRNELEEQSRTKAHLKNMVTDMQTEADSNTETRERLETEIQELDGAITERDAELSEILPQYEEAAEREKEIRNSMAEAEAERNTLYAKQGRNRNYRNKADRDRWLNSEIRNVQKTISEQEGQARNLEAEINAAETRAEALTTEVQNAQQRLDDRRGGVKEIDTEYEEARKQRSLLEEQKKDLWREDSKLSTSIESYRSELSKCQRNLDQSCDRNTSHGLRAVERITREKGLKGVYGPLYKLFEVNERYINAVEVIAGASLFHVVVENADVASKLLDQLNRERSGRLTFMPLEQLHPVLSNYPQGDDVVPMLRKLQFDEKFEFAIRQVFGRAVICNSLEAAAGYSRSHKLNAVTLDGDRADRKGSLTGGYRDPRSSRLENIRNMKQWNAKLKEAESRQEECKRQTRKIEQDITQLRDKMLQLEDRRKRTHLSRGPLMDEITQKTREASVLKEKIAAKRTLLEDLQAHIRQLNIQLEAYQAELAAPFSKNLTAQEEARCEELTRQIEQFTTELAEASSTRLELQGQKAVLEAELTTNLKKRRNEAAVKLQALASEGENNMQLEARQRELEAVEEAMARAHERIEAIDDELNTLSSSIAESVKNLDRTRTEQVEQHKEMEAKQRVVEKHLVKRTRLLKKKDDAVKSIRDLGLLPEEAFEKYQNLPMQTLVDKLHRVNESLKKFSHVNKKAFEQYQNFTKQREDLDKRKEELDTAAESINSLIKNLDQRKDEVIQKTFDQVAQNFEEVWEKLVPAGRGRLIMEKRTDVDNEDTQEPEAEEEENSDEDEEAETRPTKRRKGKGKAKPKAKKAKTKESDSAIDQYSGVGIEVSFNSKRDEGLRMTQLSGGQKTLVALALIFAIQKCDPAPFYLFDEIDAALDAQYRTAVANMIHELSENAQFITTTFRPEMLVQADKFYGVTFTGKVSRIQVITKENAETFVENQAPAQ</sequence>
<evidence type="ECO:0000313" key="6">
    <source>
        <dbReference type="EMBL" id="KAJ3053970.1"/>
    </source>
</evidence>
<dbReference type="GO" id="GO:0016887">
    <property type="term" value="F:ATP hydrolysis activity"/>
    <property type="evidence" value="ECO:0007669"/>
    <property type="project" value="InterPro"/>
</dbReference>
<feature type="domain" description="SMC hinge" evidence="5">
    <location>
        <begin position="467"/>
        <end position="579"/>
    </location>
</feature>
<feature type="coiled-coil region" evidence="3">
    <location>
        <begin position="795"/>
        <end position="854"/>
    </location>
</feature>
<dbReference type="InterPro" id="IPR024704">
    <property type="entry name" value="SMC"/>
</dbReference>
<feature type="compositionally biased region" description="Acidic residues" evidence="4">
    <location>
        <begin position="1000"/>
        <end position="1021"/>
    </location>
</feature>
<dbReference type="GO" id="GO:0007059">
    <property type="term" value="P:chromosome segregation"/>
    <property type="evidence" value="ECO:0007669"/>
    <property type="project" value="UniProtKB-ARBA"/>
</dbReference>
<dbReference type="Pfam" id="PF06470">
    <property type="entry name" value="SMC_hinge"/>
    <property type="match status" value="1"/>
</dbReference>
<proteinExistence type="inferred from homology"/>
<evidence type="ECO:0000256" key="1">
    <source>
        <dbReference type="ARBA" id="ARBA00023054"/>
    </source>
</evidence>
<dbReference type="InterPro" id="IPR027417">
    <property type="entry name" value="P-loop_NTPase"/>
</dbReference>
<dbReference type="PIRSF" id="PIRSF005719">
    <property type="entry name" value="SMC"/>
    <property type="match status" value="1"/>
</dbReference>
<evidence type="ECO:0000256" key="3">
    <source>
        <dbReference type="SAM" id="Coils"/>
    </source>
</evidence>
<accession>A0AAD5SII8</accession>
<keyword evidence="7" id="KW-1185">Reference proteome</keyword>
<dbReference type="Gene3D" id="3.40.50.300">
    <property type="entry name" value="P-loop containing nucleotide triphosphate hydrolases"/>
    <property type="match status" value="2"/>
</dbReference>
<comment type="similarity">
    <text evidence="2">Belongs to the SMC family.</text>
</comment>
<dbReference type="GO" id="GO:0005634">
    <property type="term" value="C:nucleus"/>
    <property type="evidence" value="ECO:0007669"/>
    <property type="project" value="UniProtKB-SubCell"/>
</dbReference>
<comment type="caution">
    <text evidence="6">The sequence shown here is derived from an EMBL/GenBank/DDBJ whole genome shotgun (WGS) entry which is preliminary data.</text>
</comment>
<feature type="coiled-coil region" evidence="3">
    <location>
        <begin position="611"/>
        <end position="659"/>
    </location>
</feature>
<dbReference type="GO" id="GO:0005524">
    <property type="term" value="F:ATP binding"/>
    <property type="evidence" value="ECO:0007669"/>
    <property type="project" value="InterPro"/>
</dbReference>
<protein>
    <recommendedName>
        <fullName evidence="2">Structural maintenance of chromosomes protein</fullName>
    </recommendedName>
</protein>
<dbReference type="InterPro" id="IPR003395">
    <property type="entry name" value="RecF/RecN/SMC_N"/>
</dbReference>
<evidence type="ECO:0000256" key="2">
    <source>
        <dbReference type="PIRNR" id="PIRNR005719"/>
    </source>
</evidence>
<reference evidence="6" key="1">
    <citation type="submission" date="2020-05" db="EMBL/GenBank/DDBJ databases">
        <title>Phylogenomic resolution of chytrid fungi.</title>
        <authorList>
            <person name="Stajich J.E."/>
            <person name="Amses K."/>
            <person name="Simmons R."/>
            <person name="Seto K."/>
            <person name="Myers J."/>
            <person name="Bonds A."/>
            <person name="Quandt C.A."/>
            <person name="Barry K."/>
            <person name="Liu P."/>
            <person name="Grigoriev I."/>
            <person name="Longcore J.E."/>
            <person name="James T.Y."/>
        </authorList>
    </citation>
    <scope>NUCLEOTIDE SEQUENCE</scope>
    <source>
        <strain evidence="6">JEL0318</strain>
    </source>
</reference>
<evidence type="ECO:0000259" key="5">
    <source>
        <dbReference type="SMART" id="SM00968"/>
    </source>
</evidence>
<dbReference type="SUPFAM" id="SSF52540">
    <property type="entry name" value="P-loop containing nucleoside triphosphate hydrolases"/>
    <property type="match status" value="1"/>
</dbReference>